<evidence type="ECO:0000259" key="5">
    <source>
        <dbReference type="PROSITE" id="PS50977"/>
    </source>
</evidence>
<dbReference type="PANTHER" id="PTHR47506">
    <property type="entry name" value="TRANSCRIPTIONAL REGULATORY PROTEIN"/>
    <property type="match status" value="1"/>
</dbReference>
<dbReference type="Gene3D" id="1.10.10.60">
    <property type="entry name" value="Homeodomain-like"/>
    <property type="match status" value="1"/>
</dbReference>
<dbReference type="InterPro" id="IPR009057">
    <property type="entry name" value="Homeodomain-like_sf"/>
</dbReference>
<feature type="domain" description="HTH tetR-type" evidence="5">
    <location>
        <begin position="29"/>
        <end position="89"/>
    </location>
</feature>
<dbReference type="InterPro" id="IPR036271">
    <property type="entry name" value="Tet_transcr_reg_TetR-rel_C_sf"/>
</dbReference>
<keyword evidence="1" id="KW-0805">Transcription regulation</keyword>
<dbReference type="SUPFAM" id="SSF46689">
    <property type="entry name" value="Homeodomain-like"/>
    <property type="match status" value="1"/>
</dbReference>
<dbReference type="Pfam" id="PF00440">
    <property type="entry name" value="TetR_N"/>
    <property type="match status" value="1"/>
</dbReference>
<reference evidence="6 7" key="1">
    <citation type="submission" date="2018-06" db="EMBL/GenBank/DDBJ databases">
        <authorList>
            <consortium name="Pathogen Informatics"/>
            <person name="Doyle S."/>
        </authorList>
    </citation>
    <scope>NUCLEOTIDE SEQUENCE [LARGE SCALE GENOMIC DNA]</scope>
    <source>
        <strain evidence="6 7">NCTC12157</strain>
    </source>
</reference>
<evidence type="ECO:0000313" key="7">
    <source>
        <dbReference type="Proteomes" id="UP000254304"/>
    </source>
</evidence>
<dbReference type="EMBL" id="UGGO01000002">
    <property type="protein sequence ID" value="STS10483.1"/>
    <property type="molecule type" value="Genomic_DNA"/>
</dbReference>
<dbReference type="GO" id="GO:0003677">
    <property type="term" value="F:DNA binding"/>
    <property type="evidence" value="ECO:0007669"/>
    <property type="project" value="UniProtKB-UniRule"/>
</dbReference>
<sequence>MLRLAASFRIEAMNTEKSSTLKKRGRPKSFDREAVLEQAMRLFWLHGYETTSMAELLEAMQITTPSVYSTFGDKERLFLESVDRYIKGPGHYQVEACKEVTAKAAIERILREAAERYVSPENPPGCMLVVSTVNSCPSTSPAQKAVKAARYETECALRGRIELGMVDGDVPKTADPAALASFFSTLLNGMSIKAKEGASKETMLALVDNAMRVWPE</sequence>
<accession>A0A377TCC4</accession>
<evidence type="ECO:0000313" key="6">
    <source>
        <dbReference type="EMBL" id="STS10483.1"/>
    </source>
</evidence>
<dbReference type="InterPro" id="IPR001647">
    <property type="entry name" value="HTH_TetR"/>
</dbReference>
<dbReference type="SUPFAM" id="SSF48498">
    <property type="entry name" value="Tetracyclin repressor-like, C-terminal domain"/>
    <property type="match status" value="1"/>
</dbReference>
<keyword evidence="2 4" id="KW-0238">DNA-binding</keyword>
<dbReference type="PANTHER" id="PTHR47506:SF1">
    <property type="entry name" value="HTH-TYPE TRANSCRIPTIONAL REGULATOR YJDC"/>
    <property type="match status" value="1"/>
</dbReference>
<name>A0A377TCC4_9GAMM</name>
<protein>
    <submittedName>
        <fullName evidence="6">HTH-type transcriptional repressor AcnR</fullName>
    </submittedName>
</protein>
<proteinExistence type="predicted"/>
<gene>
    <name evidence="6" type="primary">acnR_1</name>
    <name evidence="6" type="ORF">NCTC12157_05082</name>
</gene>
<dbReference type="Gene3D" id="1.10.357.10">
    <property type="entry name" value="Tetracycline Repressor, domain 2"/>
    <property type="match status" value="1"/>
</dbReference>
<organism evidence="6 7">
    <name type="scientific">Ewingella americana</name>
    <dbReference type="NCBI Taxonomy" id="41202"/>
    <lineage>
        <taxon>Bacteria</taxon>
        <taxon>Pseudomonadati</taxon>
        <taxon>Pseudomonadota</taxon>
        <taxon>Gammaproteobacteria</taxon>
        <taxon>Enterobacterales</taxon>
        <taxon>Yersiniaceae</taxon>
        <taxon>Ewingella</taxon>
    </lineage>
</organism>
<dbReference type="AlphaFoldDB" id="A0A377TCC4"/>
<evidence type="ECO:0000256" key="4">
    <source>
        <dbReference type="PROSITE-ProRule" id="PRU00335"/>
    </source>
</evidence>
<evidence type="ECO:0000256" key="3">
    <source>
        <dbReference type="ARBA" id="ARBA00023163"/>
    </source>
</evidence>
<evidence type="ECO:0000256" key="1">
    <source>
        <dbReference type="ARBA" id="ARBA00023015"/>
    </source>
</evidence>
<evidence type="ECO:0000256" key="2">
    <source>
        <dbReference type="ARBA" id="ARBA00023125"/>
    </source>
</evidence>
<dbReference type="PROSITE" id="PS50977">
    <property type="entry name" value="HTH_TETR_2"/>
    <property type="match status" value="1"/>
</dbReference>
<dbReference type="Proteomes" id="UP000254304">
    <property type="component" value="Unassembled WGS sequence"/>
</dbReference>
<keyword evidence="3" id="KW-0804">Transcription</keyword>
<feature type="DNA-binding region" description="H-T-H motif" evidence="4">
    <location>
        <begin position="52"/>
        <end position="71"/>
    </location>
</feature>